<evidence type="ECO:0000256" key="8">
    <source>
        <dbReference type="SAM" id="Phobius"/>
    </source>
</evidence>
<dbReference type="AlphaFoldDB" id="A0A1I4Z9S5"/>
<organism evidence="9 10">
    <name type="scientific">Salegentibacter flavus</name>
    <dbReference type="NCBI Taxonomy" id="287099"/>
    <lineage>
        <taxon>Bacteria</taxon>
        <taxon>Pseudomonadati</taxon>
        <taxon>Bacteroidota</taxon>
        <taxon>Flavobacteriia</taxon>
        <taxon>Flavobacteriales</taxon>
        <taxon>Flavobacteriaceae</taxon>
        <taxon>Salegentibacter</taxon>
    </lineage>
</organism>
<keyword evidence="10" id="KW-1185">Reference proteome</keyword>
<keyword evidence="3" id="KW-0813">Transport</keyword>
<evidence type="ECO:0000256" key="3">
    <source>
        <dbReference type="ARBA" id="ARBA00022448"/>
    </source>
</evidence>
<name>A0A1I4Z9S5_9FLAO</name>
<evidence type="ECO:0000256" key="5">
    <source>
        <dbReference type="ARBA" id="ARBA00022692"/>
    </source>
</evidence>
<gene>
    <name evidence="9" type="ORF">SAMN05660413_01227</name>
</gene>
<feature type="transmembrane region" description="Helical" evidence="8">
    <location>
        <begin position="236"/>
        <end position="269"/>
    </location>
</feature>
<feature type="transmembrane region" description="Helical" evidence="8">
    <location>
        <begin position="66"/>
        <end position="89"/>
    </location>
</feature>
<keyword evidence="6 8" id="KW-1133">Transmembrane helix</keyword>
<proteinExistence type="inferred from homology"/>
<comment type="similarity">
    <text evidence="2">Belongs to the autoinducer-2 exporter (AI-2E) (TC 2.A.86) family.</text>
</comment>
<reference evidence="9 10" key="1">
    <citation type="submission" date="2016-10" db="EMBL/GenBank/DDBJ databases">
        <authorList>
            <person name="de Groot N.N."/>
        </authorList>
    </citation>
    <scope>NUCLEOTIDE SEQUENCE [LARGE SCALE GENOMIC DNA]</scope>
    <source>
        <strain evidence="9 10">DSM 17794</strain>
    </source>
</reference>
<dbReference type="OrthoDB" id="9793390at2"/>
<feature type="transmembrane region" description="Helical" evidence="8">
    <location>
        <begin position="34"/>
        <end position="54"/>
    </location>
</feature>
<evidence type="ECO:0000256" key="6">
    <source>
        <dbReference type="ARBA" id="ARBA00022989"/>
    </source>
</evidence>
<evidence type="ECO:0000256" key="1">
    <source>
        <dbReference type="ARBA" id="ARBA00004651"/>
    </source>
</evidence>
<feature type="transmembrane region" description="Helical" evidence="8">
    <location>
        <begin position="150"/>
        <end position="172"/>
    </location>
</feature>
<dbReference type="EMBL" id="FOVL01000005">
    <property type="protein sequence ID" value="SFN46996.1"/>
    <property type="molecule type" value="Genomic_DNA"/>
</dbReference>
<keyword evidence="4" id="KW-1003">Cell membrane</keyword>
<protein>
    <submittedName>
        <fullName evidence="9">Predicted PurR-regulated permease PerM</fullName>
    </submittedName>
</protein>
<evidence type="ECO:0000256" key="4">
    <source>
        <dbReference type="ARBA" id="ARBA00022475"/>
    </source>
</evidence>
<sequence length="362" mass="40361">MNSKAITFGILRATGIMVGIILLLYFLYMIQSVLIYIAIAGVISLIGRPVVIFLKHRLLIPNKLAVVLVLLLVLSILVGIVFVFVPIVIEQSQHLGQIDIEAFRADLNVLNQEINDYLGVQEINIIEGLRQSEFFRDFDIGGIPRFLNNVFGILGAALIAIFSVIFISFFLLKDSKLMLNSILVFANRGEEKKYQRIFNAIKILLSRYFVGLFLQITVLFILYTILLTVFEINNPVAIAFICAFLNLIPYLGPIFAGILMALFVISSFLGADFSTVILPRLGYVMLGYGICQVIDNFISQPMIFGASVRSHPLEIFLIILISGLLFGIAGMVVAVPVYTALKVIAKESLSEYKIVKRLTRDL</sequence>
<dbReference type="GO" id="GO:0005886">
    <property type="term" value="C:plasma membrane"/>
    <property type="evidence" value="ECO:0007669"/>
    <property type="project" value="UniProtKB-SubCell"/>
</dbReference>
<dbReference type="STRING" id="287099.SAMN05660413_01227"/>
<comment type="subcellular location">
    <subcellularLocation>
        <location evidence="1">Cell membrane</location>
        <topology evidence="1">Multi-pass membrane protein</topology>
    </subcellularLocation>
</comment>
<feature type="transmembrane region" description="Helical" evidence="8">
    <location>
        <begin position="315"/>
        <end position="341"/>
    </location>
</feature>
<accession>A0A1I4Z9S5</accession>
<keyword evidence="7 8" id="KW-0472">Membrane</keyword>
<feature type="transmembrane region" description="Helical" evidence="8">
    <location>
        <begin position="281"/>
        <end position="303"/>
    </location>
</feature>
<evidence type="ECO:0000256" key="2">
    <source>
        <dbReference type="ARBA" id="ARBA00009773"/>
    </source>
</evidence>
<feature type="transmembrane region" description="Helical" evidence="8">
    <location>
        <begin position="9"/>
        <end position="28"/>
    </location>
</feature>
<evidence type="ECO:0000313" key="10">
    <source>
        <dbReference type="Proteomes" id="UP000199153"/>
    </source>
</evidence>
<feature type="transmembrane region" description="Helical" evidence="8">
    <location>
        <begin position="208"/>
        <end position="230"/>
    </location>
</feature>
<keyword evidence="5 8" id="KW-0812">Transmembrane</keyword>
<evidence type="ECO:0000256" key="7">
    <source>
        <dbReference type="ARBA" id="ARBA00023136"/>
    </source>
</evidence>
<dbReference type="InterPro" id="IPR002549">
    <property type="entry name" value="AI-2E-like"/>
</dbReference>
<evidence type="ECO:0000313" key="9">
    <source>
        <dbReference type="EMBL" id="SFN46996.1"/>
    </source>
</evidence>
<dbReference type="Proteomes" id="UP000199153">
    <property type="component" value="Unassembled WGS sequence"/>
</dbReference>
<dbReference type="PANTHER" id="PTHR21716">
    <property type="entry name" value="TRANSMEMBRANE PROTEIN"/>
    <property type="match status" value="1"/>
</dbReference>
<dbReference type="Pfam" id="PF01594">
    <property type="entry name" value="AI-2E_transport"/>
    <property type="match status" value="1"/>
</dbReference>
<dbReference type="PANTHER" id="PTHR21716:SF53">
    <property type="entry name" value="PERMEASE PERM-RELATED"/>
    <property type="match status" value="1"/>
</dbReference>